<evidence type="ECO:0000256" key="1">
    <source>
        <dbReference type="SAM" id="MobiDB-lite"/>
    </source>
</evidence>
<keyword evidence="2" id="KW-1133">Transmembrane helix</keyword>
<feature type="transmembrane region" description="Helical" evidence="2">
    <location>
        <begin position="227"/>
        <end position="252"/>
    </location>
</feature>
<keyword evidence="4" id="KW-1185">Reference proteome</keyword>
<evidence type="ECO:0000313" key="3">
    <source>
        <dbReference type="EMBL" id="KAF1980047.1"/>
    </source>
</evidence>
<feature type="transmembrane region" description="Helical" evidence="2">
    <location>
        <begin position="817"/>
        <end position="840"/>
    </location>
</feature>
<reference evidence="3" key="1">
    <citation type="journal article" date="2020" name="Stud. Mycol.">
        <title>101 Dothideomycetes genomes: a test case for predicting lifestyles and emergence of pathogens.</title>
        <authorList>
            <person name="Haridas S."/>
            <person name="Albert R."/>
            <person name="Binder M."/>
            <person name="Bloem J."/>
            <person name="Labutti K."/>
            <person name="Salamov A."/>
            <person name="Andreopoulos B."/>
            <person name="Baker S."/>
            <person name="Barry K."/>
            <person name="Bills G."/>
            <person name="Bluhm B."/>
            <person name="Cannon C."/>
            <person name="Castanera R."/>
            <person name="Culley D."/>
            <person name="Daum C."/>
            <person name="Ezra D."/>
            <person name="Gonzalez J."/>
            <person name="Henrissat B."/>
            <person name="Kuo A."/>
            <person name="Liang C."/>
            <person name="Lipzen A."/>
            <person name="Lutzoni F."/>
            <person name="Magnuson J."/>
            <person name="Mondo S."/>
            <person name="Nolan M."/>
            <person name="Ohm R."/>
            <person name="Pangilinan J."/>
            <person name="Park H.-J."/>
            <person name="Ramirez L."/>
            <person name="Alfaro M."/>
            <person name="Sun H."/>
            <person name="Tritt A."/>
            <person name="Yoshinaga Y."/>
            <person name="Zwiers L.-H."/>
            <person name="Turgeon B."/>
            <person name="Goodwin S."/>
            <person name="Spatafora J."/>
            <person name="Crous P."/>
            <person name="Grigoriev I."/>
        </authorList>
    </citation>
    <scope>NUCLEOTIDE SEQUENCE</scope>
    <source>
        <strain evidence="3">CBS 107.79</strain>
    </source>
</reference>
<organism evidence="3 4">
    <name type="scientific">Bimuria novae-zelandiae CBS 107.79</name>
    <dbReference type="NCBI Taxonomy" id="1447943"/>
    <lineage>
        <taxon>Eukaryota</taxon>
        <taxon>Fungi</taxon>
        <taxon>Dikarya</taxon>
        <taxon>Ascomycota</taxon>
        <taxon>Pezizomycotina</taxon>
        <taxon>Dothideomycetes</taxon>
        <taxon>Pleosporomycetidae</taxon>
        <taxon>Pleosporales</taxon>
        <taxon>Massarineae</taxon>
        <taxon>Didymosphaeriaceae</taxon>
        <taxon>Bimuria</taxon>
    </lineage>
</organism>
<dbReference type="PANTHER" id="PTHR37544">
    <property type="entry name" value="SPRAY-RELATED"/>
    <property type="match status" value="1"/>
</dbReference>
<dbReference type="OrthoDB" id="3248909at2759"/>
<dbReference type="Proteomes" id="UP000800036">
    <property type="component" value="Unassembled WGS sequence"/>
</dbReference>
<dbReference type="EMBL" id="ML976656">
    <property type="protein sequence ID" value="KAF1980047.1"/>
    <property type="molecule type" value="Genomic_DNA"/>
</dbReference>
<accession>A0A6A5W3K4</accession>
<dbReference type="PANTHER" id="PTHR37544:SF3">
    <property type="entry name" value="SPRAY"/>
    <property type="match status" value="1"/>
</dbReference>
<feature type="transmembrane region" description="Helical" evidence="2">
    <location>
        <begin position="649"/>
        <end position="670"/>
    </location>
</feature>
<dbReference type="InterPro" id="IPR021840">
    <property type="entry name" value="DUF3433"/>
</dbReference>
<proteinExistence type="predicted"/>
<evidence type="ECO:0000256" key="2">
    <source>
        <dbReference type="SAM" id="Phobius"/>
    </source>
</evidence>
<feature type="transmembrane region" description="Helical" evidence="2">
    <location>
        <begin position="126"/>
        <end position="145"/>
    </location>
</feature>
<feature type="region of interest" description="Disordered" evidence="1">
    <location>
        <begin position="1251"/>
        <end position="1271"/>
    </location>
</feature>
<sequence>MFSRPVSSSAVLPTQSGRSVQASSNAANPSNTQNSNAATFTTQHQNHGPSFYHPLTTVNEGSYPLDPTSAATQTDWYPFTLRWYFLLLPIFLSLGFGLSLIGLHLYSRQHNGLGKDNGSSMVLFAWRFAPTLAAVLYTQVTVIIFEDVTVQYRSLGHPPSQSKQRLPQHSFFDVTEDVKRTEPFARLAKAPSSGATAYGTLLQTPKSWWSILNDIVFRRKSIGKTGWSLILALIVHVLALLAISPLSSALLATDEVVVPRTFEFTRLSPVEGNQITMNATRDAYLRIMASVTRNISDSAWSSDSSFTFSFWPSSEEHQVESEILSEHGSWEAETTIYSTDFSCEDMTLEKAELRNLTYQTRDWHNFDGLYNGTHPMVIYTLNSGSGCQYELSLHPMVDLAYSGGLMWSDASTFNPTDLPGTALTTDGLLIEGELTDTSPYARVNASDECKGRDIILASTPWTEPALTSDIETMYPSETMYHQLPGFKMRGLLCNSTYFSTTGTVKMSMVLGEQTLLEHVSEATTDTTTLSDADIDLTGFQAMSTDDKWRYYFGELKFQSPEEVDSTNDETVAQSPAASGLGVILGMHSNSSVPHMIEDPKLVATARRIKGRVFTEAVRDSLSRPEMLKNETLQGTADILEKRVVVLPQVSIALCVLFMVSFFLLLSLFWCSRSCRRPLQLRSDPGSTVGLSTLLDPKATSLATLKKMHRSGSSSPAVLLLHTFATGSKLYQKAFTYETDLSNFGLSLSSFAPISIAPAAISIVITLWWDQIDATFRLLQPYIAMSQEPTPMHRGAGLTHRSKTWFSAAVKAAKHRHWILFMVAIGSTLCQVLTVSMSALFERRMDNVSQQVSVNKTLQMRYYPLISTQIEAQNSSSSWLYNAVMQLSLNSSQLTWAKDEWSFIPFDLLQTVNSTDCQSPLKTGSSAASSSKVTVTTPAIRVRIHCDTIPAIRNTSSWLGSMNVWSAKLLRNETGFQNFMAFRRSMFEGTPANTTLFTSGTRVQCCRNGTNGHSDFAAIGHWSPTWSSYPYDQRIWPLTFVPKWVLWKPKLAWFKQPDLFDLVFTEKPKLQAALCQPIVETTEASVLVDQDTGAGIEDVTNNIYNFRDKENGLNLDLMTYSMYVMAGKNPEALLNYTTLVTYANRTLQTFFQHFVQNRLNLTKGGNVYQSIDDESISKIGLAINENGTVINQPVYPAMNSHSNLVPEPGCYIPFRWHPDLAPRHSRSYHLPAAQIHEDYDAQRGVDRRRVGASGWQRQLPAPGSRKRYGSEAGPEHLHRVRVVQRERWGGQMGSGGRRWSQCSAMGGYTEAGHHLTVASPAQRMENIQSIIGPSNCSRARCVLRALKACGPGRVAPRDTHWSTGRACPHPEALTCNTFRKRPSDFTLQRHVSHRPELSAHSRPRRCLPATTCTGCWQSLFLAYGYPRLEGHDTTTSARVLCRCSAIAT</sequence>
<name>A0A6A5W3K4_9PLEO</name>
<gene>
    <name evidence="3" type="ORF">BU23DRAFT_624942</name>
</gene>
<keyword evidence="2" id="KW-0812">Transmembrane</keyword>
<dbReference type="Pfam" id="PF11915">
    <property type="entry name" value="DUF3433"/>
    <property type="match status" value="1"/>
</dbReference>
<feature type="region of interest" description="Disordered" evidence="1">
    <location>
        <begin position="1"/>
        <end position="43"/>
    </location>
</feature>
<keyword evidence="2" id="KW-0472">Membrane</keyword>
<evidence type="ECO:0000313" key="4">
    <source>
        <dbReference type="Proteomes" id="UP000800036"/>
    </source>
</evidence>
<protein>
    <submittedName>
        <fullName evidence="3">Uncharacterized protein</fullName>
    </submittedName>
</protein>
<feature type="transmembrane region" description="Helical" evidence="2">
    <location>
        <begin position="83"/>
        <end position="106"/>
    </location>
</feature>